<keyword evidence="2 7" id="KW-0747">Spliceosome</keyword>
<dbReference type="GO" id="GO:0000398">
    <property type="term" value="P:mRNA splicing, via spliceosome"/>
    <property type="evidence" value="ECO:0007669"/>
    <property type="project" value="UniProtKB-UniRule"/>
</dbReference>
<dbReference type="GO" id="GO:0003729">
    <property type="term" value="F:mRNA binding"/>
    <property type="evidence" value="ECO:0007669"/>
    <property type="project" value="TreeGrafter"/>
</dbReference>
<dbReference type="EMBL" id="CP034205">
    <property type="protein sequence ID" value="QBZ55426.1"/>
    <property type="molecule type" value="Genomic_DNA"/>
</dbReference>
<dbReference type="InterPro" id="IPR001163">
    <property type="entry name" value="Sm_dom_euk/arc"/>
</dbReference>
<evidence type="ECO:0000256" key="4">
    <source>
        <dbReference type="ARBA" id="ARBA00023187"/>
    </source>
</evidence>
<comment type="subcellular location">
    <subcellularLocation>
        <location evidence="1 7">Nucleus</location>
    </subcellularLocation>
</comment>
<dbReference type="AlphaFoldDB" id="A0A4P7N410"/>
<dbReference type="InterPro" id="IPR034103">
    <property type="entry name" value="Lsm8"/>
</dbReference>
<dbReference type="CDD" id="cd01727">
    <property type="entry name" value="LSm8"/>
    <property type="match status" value="1"/>
</dbReference>
<name>A0A4P7N410_PYROR</name>
<dbReference type="Pfam" id="PF01423">
    <property type="entry name" value="LSM"/>
    <property type="match status" value="1"/>
</dbReference>
<gene>
    <name evidence="7" type="primary">LSM8</name>
    <name evidence="9" type="ORF">PoMZ_00323</name>
</gene>
<organism evidence="9 10">
    <name type="scientific">Pyricularia oryzae</name>
    <name type="common">Rice blast fungus</name>
    <name type="synonym">Magnaporthe oryzae</name>
    <dbReference type="NCBI Taxonomy" id="318829"/>
    <lineage>
        <taxon>Eukaryota</taxon>
        <taxon>Fungi</taxon>
        <taxon>Dikarya</taxon>
        <taxon>Ascomycota</taxon>
        <taxon>Pezizomycotina</taxon>
        <taxon>Sordariomycetes</taxon>
        <taxon>Sordariomycetidae</taxon>
        <taxon>Magnaporthales</taxon>
        <taxon>Pyriculariaceae</taxon>
        <taxon>Pyricularia</taxon>
    </lineage>
</organism>
<sequence>MVHLLNSYVDKRVVIMTTDGRMLIGTLINSDNQANIETPIDLQILYNVTERHIAPADGDEDSVDRPSVGTEIIRGSTILVVGLVDEELEGSIDWTKVRGEPIGDTYNA</sequence>
<dbReference type="Gene3D" id="2.30.30.100">
    <property type="match status" value="1"/>
</dbReference>
<dbReference type="SUPFAM" id="SSF50182">
    <property type="entry name" value="Sm-like ribonucleoproteins"/>
    <property type="match status" value="1"/>
</dbReference>
<reference evidence="9 10" key="1">
    <citation type="journal article" date="2019" name="Mol. Biol. Evol.">
        <title>Blast fungal genomes show frequent chromosomal changes, gene gains and losses, and effector gene turnover.</title>
        <authorList>
            <person name="Gomez Luciano L.B."/>
            <person name="Jason Tsai I."/>
            <person name="Chuma I."/>
            <person name="Tosa Y."/>
            <person name="Chen Y.H."/>
            <person name="Li J.Y."/>
            <person name="Li M.Y."/>
            <person name="Jade Lu M.Y."/>
            <person name="Nakayashiki H."/>
            <person name="Li W.H."/>
        </authorList>
    </citation>
    <scope>NUCLEOTIDE SEQUENCE [LARGE SCALE GENOMIC DNA]</scope>
    <source>
        <strain evidence="9">MZ5-1-6</strain>
    </source>
</reference>
<dbReference type="InterPro" id="IPR044642">
    <property type="entry name" value="PTHR15588"/>
</dbReference>
<evidence type="ECO:0000313" key="10">
    <source>
        <dbReference type="Proteomes" id="UP000294847"/>
    </source>
</evidence>
<comment type="subunit">
    <text evidence="7">LSm subunits form a heteromer with a doughnut shape.</text>
</comment>
<keyword evidence="5 7" id="KW-0539">Nucleus</keyword>
<keyword evidence="3 7" id="KW-0694">RNA-binding</keyword>
<dbReference type="PANTHER" id="PTHR15588:SF9">
    <property type="entry name" value="U6 SNRNA-ASSOCIATED SM-LIKE PROTEIN LSM8"/>
    <property type="match status" value="1"/>
</dbReference>
<evidence type="ECO:0000256" key="3">
    <source>
        <dbReference type="ARBA" id="ARBA00022884"/>
    </source>
</evidence>
<feature type="domain" description="Sm" evidence="8">
    <location>
        <begin position="3"/>
        <end position="83"/>
    </location>
</feature>
<evidence type="ECO:0000256" key="1">
    <source>
        <dbReference type="ARBA" id="ARBA00004123"/>
    </source>
</evidence>
<dbReference type="GO" id="GO:0046540">
    <property type="term" value="C:U4/U6 x U5 tri-snRNP complex"/>
    <property type="evidence" value="ECO:0007669"/>
    <property type="project" value="UniProtKB-UniRule"/>
</dbReference>
<dbReference type="GO" id="GO:0005688">
    <property type="term" value="C:U6 snRNP"/>
    <property type="evidence" value="ECO:0007669"/>
    <property type="project" value="UniProtKB-UniRule"/>
</dbReference>
<keyword evidence="4 7" id="KW-0508">mRNA splicing</keyword>
<evidence type="ECO:0000259" key="8">
    <source>
        <dbReference type="SMART" id="SM00651"/>
    </source>
</evidence>
<evidence type="ECO:0000256" key="7">
    <source>
        <dbReference type="RuleBase" id="RU365048"/>
    </source>
</evidence>
<proteinExistence type="inferred from homology"/>
<dbReference type="InterPro" id="IPR010920">
    <property type="entry name" value="LSM_dom_sf"/>
</dbReference>
<dbReference type="Proteomes" id="UP000294847">
    <property type="component" value="Chromosome 2"/>
</dbReference>
<accession>A0A4P7N410</accession>
<evidence type="ECO:0000256" key="6">
    <source>
        <dbReference type="ARBA" id="ARBA00023274"/>
    </source>
</evidence>
<dbReference type="SMART" id="SM00651">
    <property type="entry name" value="Sm"/>
    <property type="match status" value="1"/>
</dbReference>
<protein>
    <recommendedName>
        <fullName evidence="7">LSM2-LSM8 complex subunit LSM8</fullName>
    </recommendedName>
</protein>
<dbReference type="PANTHER" id="PTHR15588">
    <property type="entry name" value="LSM1"/>
    <property type="match status" value="1"/>
</dbReference>
<evidence type="ECO:0000256" key="5">
    <source>
        <dbReference type="ARBA" id="ARBA00023242"/>
    </source>
</evidence>
<evidence type="ECO:0000256" key="2">
    <source>
        <dbReference type="ARBA" id="ARBA00022728"/>
    </source>
</evidence>
<comment type="function">
    <text evidence="7">Plays role in pre-mRNA splicing as component of the U4/U6-U5 tri-snRNP complex that is involved in spliceosome assembly, and as component of the precatalytic spliceosome (spliceosome B complex). The heptameric LSM2-8 complex binds specifically to the 3'-terminal U-tract of U6 snRNA.</text>
</comment>
<keyword evidence="7" id="KW-0507">mRNA processing</keyword>
<comment type="similarity">
    <text evidence="7">Belongs to the snRNP Sm proteins family.</text>
</comment>
<keyword evidence="6 7" id="KW-0687">Ribonucleoprotein</keyword>
<dbReference type="GO" id="GO:0071011">
    <property type="term" value="C:precatalytic spliceosome"/>
    <property type="evidence" value="ECO:0007669"/>
    <property type="project" value="TreeGrafter"/>
</dbReference>
<evidence type="ECO:0000313" key="9">
    <source>
        <dbReference type="EMBL" id="QBZ55426.1"/>
    </source>
</evidence>